<organism evidence="4 5">
    <name type="scientific">Candidatus Faecalibacterium intestinavium</name>
    <dbReference type="NCBI Taxonomy" id="2838580"/>
    <lineage>
        <taxon>Bacteria</taxon>
        <taxon>Bacillati</taxon>
        <taxon>Bacillota</taxon>
        <taxon>Clostridia</taxon>
        <taxon>Eubacteriales</taxon>
        <taxon>Oscillospiraceae</taxon>
        <taxon>Faecalibacterium</taxon>
    </lineage>
</organism>
<dbReference type="Gene3D" id="2.40.100.20">
    <property type="match status" value="1"/>
</dbReference>
<comment type="caution">
    <text evidence="4">The sequence shown here is derived from an EMBL/GenBank/DDBJ whole genome shotgun (WGS) entry which is preliminary data.</text>
</comment>
<gene>
    <name evidence="4" type="ORF">H9864_03880</name>
</gene>
<evidence type="ECO:0000313" key="4">
    <source>
        <dbReference type="EMBL" id="MBU3819498.1"/>
    </source>
</evidence>
<keyword evidence="2" id="KW-0732">Signal</keyword>
<evidence type="ECO:0000259" key="3">
    <source>
        <dbReference type="Pfam" id="PF18050"/>
    </source>
</evidence>
<dbReference type="Proteomes" id="UP000824178">
    <property type="component" value="Unassembled WGS sequence"/>
</dbReference>
<dbReference type="InterPro" id="IPR041183">
    <property type="entry name" value="Cyclophilin-like"/>
</dbReference>
<feature type="chain" id="PRO_5038583635" description="Cyclophilin-like domain-containing protein" evidence="2">
    <location>
        <begin position="24"/>
        <end position="183"/>
    </location>
</feature>
<reference evidence="4" key="1">
    <citation type="journal article" date="2021" name="PeerJ">
        <title>Extensive microbial diversity within the chicken gut microbiome revealed by metagenomics and culture.</title>
        <authorList>
            <person name="Gilroy R."/>
            <person name="Ravi A."/>
            <person name="Getino M."/>
            <person name="Pursley I."/>
            <person name="Horton D.L."/>
            <person name="Alikhan N.F."/>
            <person name="Baker D."/>
            <person name="Gharbi K."/>
            <person name="Hall N."/>
            <person name="Watson M."/>
            <person name="Adriaenssens E.M."/>
            <person name="Foster-Nyarko E."/>
            <person name="Jarju S."/>
            <person name="Secka A."/>
            <person name="Antonio M."/>
            <person name="Oren A."/>
            <person name="Chaudhuri R.R."/>
            <person name="La Ragione R."/>
            <person name="Hildebrand F."/>
            <person name="Pallen M.J."/>
        </authorList>
    </citation>
    <scope>NUCLEOTIDE SEQUENCE</scope>
    <source>
        <strain evidence="4">742</strain>
    </source>
</reference>
<dbReference type="InterPro" id="IPR029000">
    <property type="entry name" value="Cyclophilin-like_dom_sf"/>
</dbReference>
<proteinExistence type="predicted"/>
<dbReference type="EMBL" id="JAHLFH010000078">
    <property type="protein sequence ID" value="MBU3819498.1"/>
    <property type="molecule type" value="Genomic_DNA"/>
</dbReference>
<dbReference type="Pfam" id="PF18050">
    <property type="entry name" value="Cyclophil_like2"/>
    <property type="match status" value="1"/>
</dbReference>
<dbReference type="SUPFAM" id="SSF50891">
    <property type="entry name" value="Cyclophilin-like"/>
    <property type="match status" value="1"/>
</dbReference>
<dbReference type="AlphaFoldDB" id="A0A9E2KKF5"/>
<name>A0A9E2KKF5_9FIRM</name>
<feature type="domain" description="Cyclophilin-like" evidence="3">
    <location>
        <begin position="71"/>
        <end position="176"/>
    </location>
</feature>
<feature type="signal peptide" evidence="2">
    <location>
        <begin position="1"/>
        <end position="23"/>
    </location>
</feature>
<evidence type="ECO:0000256" key="1">
    <source>
        <dbReference type="SAM" id="MobiDB-lite"/>
    </source>
</evidence>
<evidence type="ECO:0000313" key="5">
    <source>
        <dbReference type="Proteomes" id="UP000824178"/>
    </source>
</evidence>
<reference evidence="4" key="2">
    <citation type="submission" date="2021-04" db="EMBL/GenBank/DDBJ databases">
        <authorList>
            <person name="Gilroy R."/>
        </authorList>
    </citation>
    <scope>NUCLEOTIDE SEQUENCE</scope>
    <source>
        <strain evidence="4">742</strain>
    </source>
</reference>
<evidence type="ECO:0000256" key="2">
    <source>
        <dbReference type="SAM" id="SignalP"/>
    </source>
</evidence>
<protein>
    <recommendedName>
        <fullName evidence="3">Cyclophilin-like domain-containing protein</fullName>
    </recommendedName>
</protein>
<sequence length="183" mass="19297">MKRKRVFGLALAGLLLAGALGMALPGAKGPASAEKAPSRLTGAPAASLPPPEEDTAAALAEPAKEEPMLIIEIGETRLTAVLENNAAAEALRELLAEGPVTLPAENYGGFEKVCALPQALPRNDADLTARPGDLMLYNGDSLVLFYGENRWGYTRLGRIEGRDAESLARILGGPEREVALRLE</sequence>
<accession>A0A9E2KKF5</accession>
<feature type="region of interest" description="Disordered" evidence="1">
    <location>
        <begin position="27"/>
        <end position="57"/>
    </location>
</feature>